<feature type="non-terminal residue" evidence="1">
    <location>
        <position position="1"/>
    </location>
</feature>
<reference evidence="1 2" key="1">
    <citation type="journal article" date="2019" name="Nat. Ecol. Evol.">
        <title>Megaphylogeny resolves global patterns of mushroom evolution.</title>
        <authorList>
            <person name="Varga T."/>
            <person name="Krizsan K."/>
            <person name="Foldi C."/>
            <person name="Dima B."/>
            <person name="Sanchez-Garcia M."/>
            <person name="Sanchez-Ramirez S."/>
            <person name="Szollosi G.J."/>
            <person name="Szarkandi J.G."/>
            <person name="Papp V."/>
            <person name="Albert L."/>
            <person name="Andreopoulos W."/>
            <person name="Angelini C."/>
            <person name="Antonin V."/>
            <person name="Barry K.W."/>
            <person name="Bougher N.L."/>
            <person name="Buchanan P."/>
            <person name="Buyck B."/>
            <person name="Bense V."/>
            <person name="Catcheside P."/>
            <person name="Chovatia M."/>
            <person name="Cooper J."/>
            <person name="Damon W."/>
            <person name="Desjardin D."/>
            <person name="Finy P."/>
            <person name="Geml J."/>
            <person name="Haridas S."/>
            <person name="Hughes K."/>
            <person name="Justo A."/>
            <person name="Karasinski D."/>
            <person name="Kautmanova I."/>
            <person name="Kiss B."/>
            <person name="Kocsube S."/>
            <person name="Kotiranta H."/>
            <person name="LaButti K.M."/>
            <person name="Lechner B.E."/>
            <person name="Liimatainen K."/>
            <person name="Lipzen A."/>
            <person name="Lukacs Z."/>
            <person name="Mihaltcheva S."/>
            <person name="Morgado L.N."/>
            <person name="Niskanen T."/>
            <person name="Noordeloos M.E."/>
            <person name="Ohm R.A."/>
            <person name="Ortiz-Santana B."/>
            <person name="Ovrebo C."/>
            <person name="Racz N."/>
            <person name="Riley R."/>
            <person name="Savchenko A."/>
            <person name="Shiryaev A."/>
            <person name="Soop K."/>
            <person name="Spirin V."/>
            <person name="Szebenyi C."/>
            <person name="Tomsovsky M."/>
            <person name="Tulloss R.E."/>
            <person name="Uehling J."/>
            <person name="Grigoriev I.V."/>
            <person name="Vagvolgyi C."/>
            <person name="Papp T."/>
            <person name="Martin F.M."/>
            <person name="Miettinen O."/>
            <person name="Hibbett D.S."/>
            <person name="Nagy L.G."/>
        </authorList>
    </citation>
    <scope>NUCLEOTIDE SEQUENCE [LARGE SCALE GENOMIC DNA]</scope>
    <source>
        <strain evidence="1 2">NL-1719</strain>
    </source>
</reference>
<sequence>IYACFVLPAAVEYTNGRPYLGFHCFAKGCKVIVRRYLDKKDKGSTSNLHEHAKSCWGEDVAKRVKDARDVGVARDKIIAPYKLNGKITSSFERKTEKETYSHTQFTRTETKYVPIHESFNCGFKRLMKTGRPAYYLPSASTVSRDVKRIFTRTQGRIAKMLQESGQVSFQIDAWTSPNHKAYVGITASFEVAGEIMTIVLDIVEVAKSHSGVNLAAAF</sequence>
<evidence type="ECO:0000313" key="2">
    <source>
        <dbReference type="Proteomes" id="UP000308600"/>
    </source>
</evidence>
<dbReference type="Proteomes" id="UP000308600">
    <property type="component" value="Unassembled WGS sequence"/>
</dbReference>
<gene>
    <name evidence="1" type="ORF">BDN72DRAFT_732656</name>
</gene>
<feature type="non-terminal residue" evidence="1">
    <location>
        <position position="218"/>
    </location>
</feature>
<name>A0ACD3A6S0_9AGAR</name>
<accession>A0ACD3A6S0</accession>
<evidence type="ECO:0000313" key="1">
    <source>
        <dbReference type="EMBL" id="TFK61241.1"/>
    </source>
</evidence>
<keyword evidence="2" id="KW-1185">Reference proteome</keyword>
<proteinExistence type="predicted"/>
<dbReference type="EMBL" id="ML208680">
    <property type="protein sequence ID" value="TFK61241.1"/>
    <property type="molecule type" value="Genomic_DNA"/>
</dbReference>
<protein>
    <submittedName>
        <fullName evidence="1">Uncharacterized protein</fullName>
    </submittedName>
</protein>
<organism evidence="1 2">
    <name type="scientific">Pluteus cervinus</name>
    <dbReference type="NCBI Taxonomy" id="181527"/>
    <lineage>
        <taxon>Eukaryota</taxon>
        <taxon>Fungi</taxon>
        <taxon>Dikarya</taxon>
        <taxon>Basidiomycota</taxon>
        <taxon>Agaricomycotina</taxon>
        <taxon>Agaricomycetes</taxon>
        <taxon>Agaricomycetidae</taxon>
        <taxon>Agaricales</taxon>
        <taxon>Pluteineae</taxon>
        <taxon>Pluteaceae</taxon>
        <taxon>Pluteus</taxon>
    </lineage>
</organism>